<evidence type="ECO:0000313" key="10">
    <source>
        <dbReference type="Proteomes" id="UP001610446"/>
    </source>
</evidence>
<feature type="region of interest" description="Disordered" evidence="7">
    <location>
        <begin position="1"/>
        <end position="43"/>
    </location>
</feature>
<keyword evidence="6" id="KW-0539">Nucleus</keyword>
<evidence type="ECO:0000256" key="5">
    <source>
        <dbReference type="ARBA" id="ARBA00023163"/>
    </source>
</evidence>
<evidence type="ECO:0000313" key="9">
    <source>
        <dbReference type="EMBL" id="KAL2835650.1"/>
    </source>
</evidence>
<evidence type="ECO:0000256" key="6">
    <source>
        <dbReference type="ARBA" id="ARBA00023242"/>
    </source>
</evidence>
<dbReference type="Pfam" id="PF00172">
    <property type="entry name" value="Zn_clus"/>
    <property type="match status" value="1"/>
</dbReference>
<keyword evidence="10" id="KW-1185">Reference proteome</keyword>
<comment type="caution">
    <text evidence="9">The sequence shown here is derived from an EMBL/GenBank/DDBJ whole genome shotgun (WGS) entry which is preliminary data.</text>
</comment>
<keyword evidence="3" id="KW-0805">Transcription regulation</keyword>
<keyword evidence="4" id="KW-0238">DNA-binding</keyword>
<evidence type="ECO:0000256" key="2">
    <source>
        <dbReference type="ARBA" id="ARBA00022723"/>
    </source>
</evidence>
<dbReference type="CDD" id="cd12148">
    <property type="entry name" value="fungal_TF_MHR"/>
    <property type="match status" value="1"/>
</dbReference>
<evidence type="ECO:0000256" key="1">
    <source>
        <dbReference type="ARBA" id="ARBA00004123"/>
    </source>
</evidence>
<evidence type="ECO:0000256" key="3">
    <source>
        <dbReference type="ARBA" id="ARBA00023015"/>
    </source>
</evidence>
<name>A0ABR4J6K7_9EURO</name>
<dbReference type="Pfam" id="PF04082">
    <property type="entry name" value="Fungal_trans"/>
    <property type="match status" value="1"/>
</dbReference>
<dbReference type="CDD" id="cd00067">
    <property type="entry name" value="GAL4"/>
    <property type="match status" value="1"/>
</dbReference>
<accession>A0ABR4J6K7</accession>
<dbReference type="PROSITE" id="PS50048">
    <property type="entry name" value="ZN2_CY6_FUNGAL_2"/>
    <property type="match status" value="1"/>
</dbReference>
<dbReference type="Proteomes" id="UP001610446">
    <property type="component" value="Unassembled WGS sequence"/>
</dbReference>
<dbReference type="PANTHER" id="PTHR47540:SF2">
    <property type="entry name" value="ZN(II)2CYS6 TRANSCRIPTION FACTOR (EUROFUNG)"/>
    <property type="match status" value="1"/>
</dbReference>
<dbReference type="Gene3D" id="4.10.240.10">
    <property type="entry name" value="Zn(2)-C6 fungal-type DNA-binding domain"/>
    <property type="match status" value="1"/>
</dbReference>
<evidence type="ECO:0000259" key="8">
    <source>
        <dbReference type="PROSITE" id="PS50048"/>
    </source>
</evidence>
<evidence type="ECO:0000256" key="7">
    <source>
        <dbReference type="SAM" id="MobiDB-lite"/>
    </source>
</evidence>
<gene>
    <name evidence="9" type="ORF">BJY01DRAFT_68549</name>
</gene>
<dbReference type="InterPro" id="IPR001138">
    <property type="entry name" value="Zn2Cys6_DnaBD"/>
</dbReference>
<dbReference type="EMBL" id="JBFXLU010000197">
    <property type="protein sequence ID" value="KAL2835650.1"/>
    <property type="molecule type" value="Genomic_DNA"/>
</dbReference>
<dbReference type="InterPro" id="IPR007219">
    <property type="entry name" value="XnlR_reg_dom"/>
</dbReference>
<dbReference type="SUPFAM" id="SSF57701">
    <property type="entry name" value="Zn2/Cys6 DNA-binding domain"/>
    <property type="match status" value="1"/>
</dbReference>
<dbReference type="InterPro" id="IPR036864">
    <property type="entry name" value="Zn2-C6_fun-type_DNA-bd_sf"/>
</dbReference>
<comment type="subcellular location">
    <subcellularLocation>
        <location evidence="1">Nucleus</location>
    </subcellularLocation>
</comment>
<organism evidence="9 10">
    <name type="scientific">Aspergillus pseudoustus</name>
    <dbReference type="NCBI Taxonomy" id="1810923"/>
    <lineage>
        <taxon>Eukaryota</taxon>
        <taxon>Fungi</taxon>
        <taxon>Dikarya</taxon>
        <taxon>Ascomycota</taxon>
        <taxon>Pezizomycotina</taxon>
        <taxon>Eurotiomycetes</taxon>
        <taxon>Eurotiomycetidae</taxon>
        <taxon>Eurotiales</taxon>
        <taxon>Aspergillaceae</taxon>
        <taxon>Aspergillus</taxon>
        <taxon>Aspergillus subgen. Nidulantes</taxon>
    </lineage>
</organism>
<keyword evidence="5" id="KW-0804">Transcription</keyword>
<proteinExistence type="predicted"/>
<dbReference type="SMART" id="SM00906">
    <property type="entry name" value="Fungal_trans"/>
    <property type="match status" value="1"/>
</dbReference>
<dbReference type="PROSITE" id="PS00463">
    <property type="entry name" value="ZN2_CY6_FUNGAL_1"/>
    <property type="match status" value="1"/>
</dbReference>
<reference evidence="9 10" key="1">
    <citation type="submission" date="2024-07" db="EMBL/GenBank/DDBJ databases">
        <title>Section-level genome sequencing and comparative genomics of Aspergillus sections Usti and Cavernicolus.</title>
        <authorList>
            <consortium name="Lawrence Berkeley National Laboratory"/>
            <person name="Nybo J.L."/>
            <person name="Vesth T.C."/>
            <person name="Theobald S."/>
            <person name="Frisvad J.C."/>
            <person name="Larsen T.O."/>
            <person name="Kjaerboelling I."/>
            <person name="Rothschild-Mancinelli K."/>
            <person name="Lyhne E.K."/>
            <person name="Kogle M.E."/>
            <person name="Barry K."/>
            <person name="Clum A."/>
            <person name="Na H."/>
            <person name="Ledsgaard L."/>
            <person name="Lin J."/>
            <person name="Lipzen A."/>
            <person name="Kuo A."/>
            <person name="Riley R."/>
            <person name="Mondo S."/>
            <person name="Labutti K."/>
            <person name="Haridas S."/>
            <person name="Pangalinan J."/>
            <person name="Salamov A.A."/>
            <person name="Simmons B.A."/>
            <person name="Magnuson J.K."/>
            <person name="Chen J."/>
            <person name="Drula E."/>
            <person name="Henrissat B."/>
            <person name="Wiebenga A."/>
            <person name="Lubbers R.J."/>
            <person name="Gomes A.C."/>
            <person name="Makela M.R."/>
            <person name="Stajich J."/>
            <person name="Grigoriev I.V."/>
            <person name="Mortensen U.H."/>
            <person name="De Vries R.P."/>
            <person name="Baker S.E."/>
            <person name="Andersen M.R."/>
        </authorList>
    </citation>
    <scope>NUCLEOTIDE SEQUENCE [LARGE SCALE GENOMIC DNA]</scope>
    <source>
        <strain evidence="9 10">CBS 123904</strain>
    </source>
</reference>
<evidence type="ECO:0000256" key="4">
    <source>
        <dbReference type="ARBA" id="ARBA00023125"/>
    </source>
</evidence>
<dbReference type="SMART" id="SM00066">
    <property type="entry name" value="GAL4"/>
    <property type="match status" value="1"/>
</dbReference>
<feature type="region of interest" description="Disordered" evidence="7">
    <location>
        <begin position="76"/>
        <end position="111"/>
    </location>
</feature>
<dbReference type="PANTHER" id="PTHR47540">
    <property type="entry name" value="THIAMINE REPRESSIBLE GENES REGULATORY PROTEIN THI5"/>
    <property type="match status" value="1"/>
</dbReference>
<feature type="compositionally biased region" description="Polar residues" evidence="7">
    <location>
        <begin position="91"/>
        <end position="106"/>
    </location>
</feature>
<feature type="compositionally biased region" description="Polar residues" evidence="7">
    <location>
        <begin position="1"/>
        <end position="14"/>
    </location>
</feature>
<dbReference type="InterPro" id="IPR051711">
    <property type="entry name" value="Stress_Response_Reg"/>
</dbReference>
<feature type="domain" description="Zn(2)-C6 fungal-type" evidence="8">
    <location>
        <begin position="46"/>
        <end position="75"/>
    </location>
</feature>
<protein>
    <submittedName>
        <fullName evidence="9">Fungal-specific transcription factor domain-containing protein</fullName>
    </submittedName>
</protein>
<keyword evidence="2" id="KW-0479">Metal-binding</keyword>
<sequence>MASSNPSDTVSQPVTGGLELSPYRQEEPCTPTNSENRRKYPKVSRACDPCKSKKIRCSGTLPCHTCSRRRLSCTYDTKYSRGRPPTPLSRLGQTPNRATPRSQVNEEQTDGPRAVSGLVIEGQYFDLTSGLGFLHRAWTKLSAQRSQLLSPGSNEADRNQLLESAGDRPFHLDRQDIEALPADTTARGLVSFYFDSCVVTYRMLHRQTVEGWLDAMLNNRAQGHSLTISLGNARASIIFTILAIATFRNSRLHGTLSNDLQLAGLRESDPRFYSATRLTESETGFPRVESVQARLIQVLYLLQTGRMSKAWYTFGHAYQIISSLGLHRKQSRKQNALREPSEYITQQCAKRVFWTAYTIDKYLSVVFGRPRLMQDIEIDQEFPDNVNDEDMSPNGPLRVDGRDECHVASLICHAKIARLIGQISHQVYYVGDGRQADRAAAADALIRELKSWHADLPPHLGTVKPSTLIPIFRRQATAISLAYCHALIHVTRPFLLGDGNTFSGEPEMQARISECLSAARQALEIVERIVNDSELSHSFWWTQYVLFCALAVIYVWEIQRRARHDPAGTDRSHEALFEFAEKCRPHLLTTDSGGPSNYRYSLILDELQHEAYQQGLPSYDPRGMAEVDQSAEDELDGRIGAWGEQPLTNVSHELDVSTNDILFSGASMLESWQTTDWLDLDSSAFYPLLNMSNFTRSVARDLGAGSPPYPI</sequence>